<accession>A0A347ZWP0</accession>
<dbReference type="Gene3D" id="1.10.3730.20">
    <property type="match status" value="1"/>
</dbReference>
<dbReference type="OrthoDB" id="158029at2"/>
<feature type="transmembrane region" description="Helical" evidence="6">
    <location>
        <begin position="7"/>
        <end position="27"/>
    </location>
</feature>
<dbReference type="Proteomes" id="UP000256388">
    <property type="component" value="Unassembled WGS sequence"/>
</dbReference>
<evidence type="ECO:0000256" key="2">
    <source>
        <dbReference type="ARBA" id="ARBA00007362"/>
    </source>
</evidence>
<dbReference type="InterPro" id="IPR050638">
    <property type="entry name" value="AA-Vitamin_Transporters"/>
</dbReference>
<feature type="transmembrane region" description="Helical" evidence="6">
    <location>
        <begin position="215"/>
        <end position="238"/>
    </location>
</feature>
<feature type="transmembrane region" description="Helical" evidence="6">
    <location>
        <begin position="152"/>
        <end position="172"/>
    </location>
</feature>
<evidence type="ECO:0000256" key="4">
    <source>
        <dbReference type="ARBA" id="ARBA00022989"/>
    </source>
</evidence>
<evidence type="ECO:0000256" key="5">
    <source>
        <dbReference type="ARBA" id="ARBA00023136"/>
    </source>
</evidence>
<comment type="similarity">
    <text evidence="2">Belongs to the EamA transporter family.</text>
</comment>
<evidence type="ECO:0000256" key="3">
    <source>
        <dbReference type="ARBA" id="ARBA00022692"/>
    </source>
</evidence>
<dbReference type="AlphaFoldDB" id="A0A347ZWP0"/>
<feature type="transmembrane region" description="Helical" evidence="6">
    <location>
        <begin position="250"/>
        <end position="266"/>
    </location>
</feature>
<evidence type="ECO:0000259" key="7">
    <source>
        <dbReference type="Pfam" id="PF00892"/>
    </source>
</evidence>
<organism evidence="8 9">
    <name type="scientific">Pelolinea submarina</name>
    <dbReference type="NCBI Taxonomy" id="913107"/>
    <lineage>
        <taxon>Bacteria</taxon>
        <taxon>Bacillati</taxon>
        <taxon>Chloroflexota</taxon>
        <taxon>Anaerolineae</taxon>
        <taxon>Anaerolineales</taxon>
        <taxon>Anaerolineaceae</taxon>
        <taxon>Pelolinea</taxon>
    </lineage>
</organism>
<feature type="transmembrane region" description="Helical" evidence="6">
    <location>
        <begin position="71"/>
        <end position="89"/>
    </location>
</feature>
<dbReference type="InterPro" id="IPR037185">
    <property type="entry name" value="EmrE-like"/>
</dbReference>
<feature type="domain" description="EamA" evidence="7">
    <location>
        <begin position="155"/>
        <end position="289"/>
    </location>
</feature>
<dbReference type="EMBL" id="QUMS01000005">
    <property type="protein sequence ID" value="REG05464.1"/>
    <property type="molecule type" value="Genomic_DNA"/>
</dbReference>
<name>A0A347ZWP0_9CHLR</name>
<gene>
    <name evidence="8" type="ORF">DFR64_2865</name>
</gene>
<proteinExistence type="inferred from homology"/>
<dbReference type="RefSeq" id="WP_116226123.1">
    <property type="nucleotide sequence ID" value="NZ_AP018437.1"/>
</dbReference>
<evidence type="ECO:0000313" key="9">
    <source>
        <dbReference type="Proteomes" id="UP000256388"/>
    </source>
</evidence>
<evidence type="ECO:0000256" key="1">
    <source>
        <dbReference type="ARBA" id="ARBA00004141"/>
    </source>
</evidence>
<dbReference type="InterPro" id="IPR000620">
    <property type="entry name" value="EamA_dom"/>
</dbReference>
<comment type="caution">
    <text evidence="8">The sequence shown here is derived from an EMBL/GenBank/DDBJ whole genome shotgun (WGS) entry which is preliminary data.</text>
</comment>
<dbReference type="PANTHER" id="PTHR32322:SF2">
    <property type="entry name" value="EAMA DOMAIN-CONTAINING PROTEIN"/>
    <property type="match status" value="1"/>
</dbReference>
<feature type="transmembrane region" description="Helical" evidence="6">
    <location>
        <begin position="95"/>
        <end position="115"/>
    </location>
</feature>
<keyword evidence="9" id="KW-1185">Reference proteome</keyword>
<dbReference type="GO" id="GO:0016020">
    <property type="term" value="C:membrane"/>
    <property type="evidence" value="ECO:0007669"/>
    <property type="project" value="UniProtKB-SubCell"/>
</dbReference>
<feature type="transmembrane region" description="Helical" evidence="6">
    <location>
        <begin position="127"/>
        <end position="146"/>
    </location>
</feature>
<dbReference type="Pfam" id="PF00892">
    <property type="entry name" value="EamA"/>
    <property type="match status" value="2"/>
</dbReference>
<evidence type="ECO:0000256" key="6">
    <source>
        <dbReference type="SAM" id="Phobius"/>
    </source>
</evidence>
<feature type="domain" description="EamA" evidence="7">
    <location>
        <begin position="8"/>
        <end position="141"/>
    </location>
</feature>
<protein>
    <submittedName>
        <fullName evidence="8">Drug/metabolite transporter (DMT)-like permease</fullName>
    </submittedName>
</protein>
<feature type="transmembrane region" description="Helical" evidence="6">
    <location>
        <begin position="184"/>
        <end position="203"/>
    </location>
</feature>
<sequence>MKTKEWTILWVLGLIWGTSFLWIKIAVADVSPLVLVGFRTLFASLGLGAIIYHYRESMPSWKELRKRVPDFLIIAICNISIPWALISWGEQYVDSGIASIINSTMPLFTIIIAPLMIKEEGITISKIAGLITGFIGVILLALPNVQSGWNQGLNGMAACLLSSVFYAFSAVFARKKGTGLPPQLQAFLQLSMGSAIIWIAVFATEGIPALPNHALTWVALLWLGLLGSCIAYILYFYLLHRIGPTRVSTTTYISPLVGVLLGIIFLGEPFHWQSFAGALLILSGIFIVNLKNKKVELEPAD</sequence>
<keyword evidence="5 6" id="KW-0472">Membrane</keyword>
<comment type="subcellular location">
    <subcellularLocation>
        <location evidence="1">Membrane</location>
        <topology evidence="1">Multi-pass membrane protein</topology>
    </subcellularLocation>
</comment>
<keyword evidence="4 6" id="KW-1133">Transmembrane helix</keyword>
<dbReference type="SUPFAM" id="SSF103481">
    <property type="entry name" value="Multidrug resistance efflux transporter EmrE"/>
    <property type="match status" value="2"/>
</dbReference>
<evidence type="ECO:0000313" key="8">
    <source>
        <dbReference type="EMBL" id="REG05464.1"/>
    </source>
</evidence>
<feature type="transmembrane region" description="Helical" evidence="6">
    <location>
        <begin position="33"/>
        <end position="51"/>
    </location>
</feature>
<feature type="transmembrane region" description="Helical" evidence="6">
    <location>
        <begin position="272"/>
        <end position="290"/>
    </location>
</feature>
<keyword evidence="3 6" id="KW-0812">Transmembrane</keyword>
<dbReference type="PANTHER" id="PTHR32322">
    <property type="entry name" value="INNER MEMBRANE TRANSPORTER"/>
    <property type="match status" value="1"/>
</dbReference>
<reference evidence="8 9" key="1">
    <citation type="submission" date="2018-08" db="EMBL/GenBank/DDBJ databases">
        <title>Genomic Encyclopedia of Type Strains, Phase IV (KMG-IV): sequencing the most valuable type-strain genomes for metagenomic binning, comparative biology and taxonomic classification.</title>
        <authorList>
            <person name="Goeker M."/>
        </authorList>
    </citation>
    <scope>NUCLEOTIDE SEQUENCE [LARGE SCALE GENOMIC DNA]</scope>
    <source>
        <strain evidence="8 9">DSM 23923</strain>
    </source>
</reference>